<dbReference type="SMART" id="SM00382">
    <property type="entry name" value="AAA"/>
    <property type="match status" value="1"/>
</dbReference>
<dbReference type="PANTHER" id="PTHR42939">
    <property type="entry name" value="ABC TRANSPORTER ATP-BINDING PROTEIN ALBC-RELATED"/>
    <property type="match status" value="1"/>
</dbReference>
<sequence length="246" mass="26973">MSDSSPPVLSLNRLTKRYGDKLALSNVSFSVPQGAAVALVGGNGAGKSTLIKTVLGFVHGDGGSVEIMGTPHDQTKARAQLSYLPERFNPPHFFTGLDFLNYMCTLHEVRFDKAAAIERCEALELDSTFLTKSIRTYSKGMTQKLGLVATFLANRQLLIFDEPMSGLDPKARVLFKQALFALKDAGKTLFFSTHQLADVEELCDTIAILEQGELIFLGSPQGCLEKFPAETLEKSYIQCVEKRGLF</sequence>
<dbReference type="GO" id="GO:0016887">
    <property type="term" value="F:ATP hydrolysis activity"/>
    <property type="evidence" value="ECO:0007669"/>
    <property type="project" value="InterPro"/>
</dbReference>
<evidence type="ECO:0000313" key="5">
    <source>
        <dbReference type="EMBL" id="CRH07067.1"/>
    </source>
</evidence>
<evidence type="ECO:0000259" key="4">
    <source>
        <dbReference type="PROSITE" id="PS50893"/>
    </source>
</evidence>
<dbReference type="SUPFAM" id="SSF52540">
    <property type="entry name" value="P-loop containing nucleoside triphosphate hydrolases"/>
    <property type="match status" value="1"/>
</dbReference>
<name>A0A1S7LLS8_MAGMO</name>
<proteinExistence type="predicted"/>
<keyword evidence="3 5" id="KW-0067">ATP-binding</keyword>
<dbReference type="PROSITE" id="PS50893">
    <property type="entry name" value="ABC_TRANSPORTER_2"/>
    <property type="match status" value="1"/>
</dbReference>
<dbReference type="InterPro" id="IPR003593">
    <property type="entry name" value="AAA+_ATPase"/>
</dbReference>
<dbReference type="Gene3D" id="3.40.50.300">
    <property type="entry name" value="P-loop containing nucleotide triphosphate hydrolases"/>
    <property type="match status" value="1"/>
</dbReference>
<evidence type="ECO:0000256" key="2">
    <source>
        <dbReference type="ARBA" id="ARBA00022741"/>
    </source>
</evidence>
<dbReference type="Pfam" id="PF00005">
    <property type="entry name" value="ABC_tran"/>
    <property type="match status" value="1"/>
</dbReference>
<gene>
    <name evidence="5" type="ORF">MAGMO_2921</name>
</gene>
<dbReference type="EMBL" id="LO017727">
    <property type="protein sequence ID" value="CRH07067.1"/>
    <property type="molecule type" value="Genomic_DNA"/>
</dbReference>
<dbReference type="GO" id="GO:0005524">
    <property type="term" value="F:ATP binding"/>
    <property type="evidence" value="ECO:0007669"/>
    <property type="project" value="UniProtKB-KW"/>
</dbReference>
<organism evidence="5">
    <name type="scientific">Magnetococcus massalia (strain MO-1)</name>
    <dbReference type="NCBI Taxonomy" id="451514"/>
    <lineage>
        <taxon>Bacteria</taxon>
        <taxon>Pseudomonadati</taxon>
        <taxon>Pseudomonadota</taxon>
        <taxon>Magnetococcia</taxon>
        <taxon>Magnetococcales</taxon>
        <taxon>Magnetococcaceae</taxon>
        <taxon>Magnetococcus</taxon>
    </lineage>
</organism>
<dbReference type="InterPro" id="IPR027417">
    <property type="entry name" value="P-loop_NTPase"/>
</dbReference>
<evidence type="ECO:0000256" key="1">
    <source>
        <dbReference type="ARBA" id="ARBA00022448"/>
    </source>
</evidence>
<protein>
    <submittedName>
        <fullName evidence="5">Putative ATP binding cassette transporter, ATP-binding protein</fullName>
    </submittedName>
</protein>
<dbReference type="InterPro" id="IPR003439">
    <property type="entry name" value="ABC_transporter-like_ATP-bd"/>
</dbReference>
<accession>A0A1S7LLS8</accession>
<keyword evidence="2" id="KW-0547">Nucleotide-binding</keyword>
<dbReference type="InterPro" id="IPR051782">
    <property type="entry name" value="ABC_Transporter_VariousFunc"/>
</dbReference>
<dbReference type="AlphaFoldDB" id="A0A1S7LLS8"/>
<dbReference type="PANTHER" id="PTHR42939:SF1">
    <property type="entry name" value="ABC TRANSPORTER ATP-BINDING PROTEIN ALBC-RELATED"/>
    <property type="match status" value="1"/>
</dbReference>
<feature type="domain" description="ABC transporter" evidence="4">
    <location>
        <begin position="9"/>
        <end position="236"/>
    </location>
</feature>
<reference evidence="5" key="1">
    <citation type="submission" date="2015-04" db="EMBL/GenBank/DDBJ databases">
        <authorList>
            <person name="Syromyatnikov M.Y."/>
            <person name="Popov V.N."/>
        </authorList>
    </citation>
    <scope>NUCLEOTIDE SEQUENCE</scope>
    <source>
        <strain evidence="5">MO-1</strain>
    </source>
</reference>
<dbReference type="CDD" id="cd03230">
    <property type="entry name" value="ABC_DR_subfamily_A"/>
    <property type="match status" value="1"/>
</dbReference>
<keyword evidence="1" id="KW-0813">Transport</keyword>
<evidence type="ECO:0000256" key="3">
    <source>
        <dbReference type="ARBA" id="ARBA00022840"/>
    </source>
</evidence>